<dbReference type="PROSITE" id="PS51318">
    <property type="entry name" value="TAT"/>
    <property type="match status" value="1"/>
</dbReference>
<dbReference type="CDD" id="cd11524">
    <property type="entry name" value="SYLF"/>
    <property type="match status" value="1"/>
</dbReference>
<sequence>MTRPSAASGTRRRLLAAAACLIAAPRVALAAADQQALVDRATLTVNEFMRDRHAADIRTLLQRARAVMVFPRIFRGGFILGGEGGSGVLVARDGAGNWSSPAFYSIGSGSIGLQAGVQDSQMMLFIMNDRALNALLQSQFKFGADASLAIATIGAGIEGSTTAALSADIVAVSRSRGLFAGVSLSGSILSRRNEDNAAYFGRPVSAEDIVLRMEVHNPAADNLRAALAAFSQTS</sequence>
<keyword evidence="1" id="KW-0732">Signal</keyword>
<proteinExistence type="predicted"/>
<feature type="domain" description="Ysc84 actin-binding" evidence="2">
    <location>
        <begin position="108"/>
        <end position="229"/>
    </location>
</feature>
<evidence type="ECO:0000256" key="1">
    <source>
        <dbReference type="SAM" id="SignalP"/>
    </source>
</evidence>
<feature type="signal peptide" evidence="1">
    <location>
        <begin position="1"/>
        <end position="30"/>
    </location>
</feature>
<gene>
    <name evidence="3" type="ORF">KO353_07165</name>
</gene>
<keyword evidence="4" id="KW-1185">Reference proteome</keyword>
<dbReference type="KEGG" id="elio:KO353_07165"/>
<dbReference type="InterPro" id="IPR006311">
    <property type="entry name" value="TAT_signal"/>
</dbReference>
<evidence type="ECO:0000313" key="3">
    <source>
        <dbReference type="EMBL" id="QXM25964.1"/>
    </source>
</evidence>
<accession>A0A975U471</accession>
<reference evidence="3" key="1">
    <citation type="submission" date="2021-06" db="EMBL/GenBank/DDBJ databases">
        <title>Elioraea tepida, sp. nov., a moderately thermophilic aerobic anoxygenic phototrophic bacterium isolated from an alkaline siliceous hot spring mat community in Yellowstone National Park, WY, USA.</title>
        <authorList>
            <person name="Saini M.K."/>
            <person name="Yoshida S."/>
            <person name="Sebastian A."/>
            <person name="Hirose S."/>
            <person name="Hara E."/>
            <person name="Tamaki H."/>
            <person name="Soulier N.T."/>
            <person name="Albert I."/>
            <person name="Hanada S."/>
            <person name="Bryant D.A."/>
            <person name="Tank M."/>
        </authorList>
    </citation>
    <scope>NUCLEOTIDE SEQUENCE</scope>
    <source>
        <strain evidence="3">MS-P2</strain>
    </source>
</reference>
<protein>
    <submittedName>
        <fullName evidence="3">Lipid-binding SYLF domain-containing protein</fullName>
    </submittedName>
</protein>
<dbReference type="GO" id="GO:0035091">
    <property type="term" value="F:phosphatidylinositol binding"/>
    <property type="evidence" value="ECO:0007669"/>
    <property type="project" value="TreeGrafter"/>
</dbReference>
<evidence type="ECO:0000313" key="4">
    <source>
        <dbReference type="Proteomes" id="UP000694001"/>
    </source>
</evidence>
<dbReference type="Proteomes" id="UP000694001">
    <property type="component" value="Chromosome"/>
</dbReference>
<dbReference type="PANTHER" id="PTHR15629:SF2">
    <property type="entry name" value="SH3 DOMAIN-CONTAINING YSC84-LIKE PROTEIN 1"/>
    <property type="match status" value="1"/>
</dbReference>
<feature type="chain" id="PRO_5037883086" evidence="1">
    <location>
        <begin position="31"/>
        <end position="234"/>
    </location>
</feature>
<evidence type="ECO:0000259" key="2">
    <source>
        <dbReference type="Pfam" id="PF04366"/>
    </source>
</evidence>
<dbReference type="AlphaFoldDB" id="A0A975U471"/>
<name>A0A975U471_9PROT</name>
<organism evidence="3 4">
    <name type="scientific">Elioraea tepida</name>
    <dbReference type="NCBI Taxonomy" id="2843330"/>
    <lineage>
        <taxon>Bacteria</taxon>
        <taxon>Pseudomonadati</taxon>
        <taxon>Pseudomonadota</taxon>
        <taxon>Alphaproteobacteria</taxon>
        <taxon>Acetobacterales</taxon>
        <taxon>Elioraeaceae</taxon>
        <taxon>Elioraea</taxon>
    </lineage>
</organism>
<dbReference type="RefSeq" id="WP_218287015.1">
    <property type="nucleotide sequence ID" value="NZ_CP076448.1"/>
</dbReference>
<dbReference type="InterPro" id="IPR051702">
    <property type="entry name" value="SH3_domain_YSC84-like"/>
</dbReference>
<dbReference type="PANTHER" id="PTHR15629">
    <property type="entry name" value="SH3YL1 PROTEIN"/>
    <property type="match status" value="1"/>
</dbReference>
<dbReference type="Pfam" id="PF04366">
    <property type="entry name" value="Ysc84"/>
    <property type="match status" value="1"/>
</dbReference>
<dbReference type="EMBL" id="CP076448">
    <property type="protein sequence ID" value="QXM25964.1"/>
    <property type="molecule type" value="Genomic_DNA"/>
</dbReference>
<dbReference type="InterPro" id="IPR007461">
    <property type="entry name" value="Ysc84_actin-binding"/>
</dbReference>